<dbReference type="EMBL" id="LXQA010407243">
    <property type="protein sequence ID" value="MCI49819.1"/>
    <property type="molecule type" value="Genomic_DNA"/>
</dbReference>
<evidence type="ECO:0000313" key="2">
    <source>
        <dbReference type="EMBL" id="MCI49819.1"/>
    </source>
</evidence>
<protein>
    <submittedName>
        <fullName evidence="2">Uncharacterized protein</fullName>
    </submittedName>
</protein>
<dbReference type="AlphaFoldDB" id="A0A392SMC5"/>
<evidence type="ECO:0000256" key="1">
    <source>
        <dbReference type="SAM" id="MobiDB-lite"/>
    </source>
</evidence>
<keyword evidence="3" id="KW-1185">Reference proteome</keyword>
<comment type="caution">
    <text evidence="2">The sequence shown here is derived from an EMBL/GenBank/DDBJ whole genome shotgun (WGS) entry which is preliminary data.</text>
</comment>
<dbReference type="Proteomes" id="UP000265520">
    <property type="component" value="Unassembled WGS sequence"/>
</dbReference>
<sequence>MKQQQYILPVRLAPDTRRLAPEPEQTAQTSSLWRLAPPPLRAAPRADQRI</sequence>
<feature type="non-terminal residue" evidence="2">
    <location>
        <position position="50"/>
    </location>
</feature>
<evidence type="ECO:0000313" key="3">
    <source>
        <dbReference type="Proteomes" id="UP000265520"/>
    </source>
</evidence>
<reference evidence="2 3" key="1">
    <citation type="journal article" date="2018" name="Front. Plant Sci.">
        <title>Red Clover (Trifolium pratense) and Zigzag Clover (T. medium) - A Picture of Genomic Similarities and Differences.</title>
        <authorList>
            <person name="Dluhosova J."/>
            <person name="Istvanek J."/>
            <person name="Nedelnik J."/>
            <person name="Repkova J."/>
        </authorList>
    </citation>
    <scope>NUCLEOTIDE SEQUENCE [LARGE SCALE GENOMIC DNA]</scope>
    <source>
        <strain evidence="3">cv. 10/8</strain>
        <tissue evidence="2">Leaf</tissue>
    </source>
</reference>
<organism evidence="2 3">
    <name type="scientific">Trifolium medium</name>
    <dbReference type="NCBI Taxonomy" id="97028"/>
    <lineage>
        <taxon>Eukaryota</taxon>
        <taxon>Viridiplantae</taxon>
        <taxon>Streptophyta</taxon>
        <taxon>Embryophyta</taxon>
        <taxon>Tracheophyta</taxon>
        <taxon>Spermatophyta</taxon>
        <taxon>Magnoliopsida</taxon>
        <taxon>eudicotyledons</taxon>
        <taxon>Gunneridae</taxon>
        <taxon>Pentapetalae</taxon>
        <taxon>rosids</taxon>
        <taxon>fabids</taxon>
        <taxon>Fabales</taxon>
        <taxon>Fabaceae</taxon>
        <taxon>Papilionoideae</taxon>
        <taxon>50 kb inversion clade</taxon>
        <taxon>NPAAA clade</taxon>
        <taxon>Hologalegina</taxon>
        <taxon>IRL clade</taxon>
        <taxon>Trifolieae</taxon>
        <taxon>Trifolium</taxon>
    </lineage>
</organism>
<accession>A0A392SMC5</accession>
<name>A0A392SMC5_9FABA</name>
<feature type="region of interest" description="Disordered" evidence="1">
    <location>
        <begin position="14"/>
        <end position="50"/>
    </location>
</feature>
<proteinExistence type="predicted"/>